<dbReference type="Proteomes" id="UP001178507">
    <property type="component" value="Unassembled WGS sequence"/>
</dbReference>
<keyword evidence="2" id="KW-1185">Reference proteome</keyword>
<proteinExistence type="predicted"/>
<reference evidence="1" key="1">
    <citation type="submission" date="2023-08" db="EMBL/GenBank/DDBJ databases">
        <authorList>
            <person name="Chen Y."/>
            <person name="Shah S."/>
            <person name="Dougan E. K."/>
            <person name="Thang M."/>
            <person name="Chan C."/>
        </authorList>
    </citation>
    <scope>NUCLEOTIDE SEQUENCE</scope>
</reference>
<dbReference type="EMBL" id="CAUJNA010000446">
    <property type="protein sequence ID" value="CAJ1377118.1"/>
    <property type="molecule type" value="Genomic_DNA"/>
</dbReference>
<evidence type="ECO:0000313" key="2">
    <source>
        <dbReference type="Proteomes" id="UP001178507"/>
    </source>
</evidence>
<comment type="caution">
    <text evidence="1">The sequence shown here is derived from an EMBL/GenBank/DDBJ whole genome shotgun (WGS) entry which is preliminary data.</text>
</comment>
<name>A0AA36HZR9_9DINO</name>
<feature type="non-terminal residue" evidence="1">
    <location>
        <position position="82"/>
    </location>
</feature>
<dbReference type="AlphaFoldDB" id="A0AA36HZR9"/>
<sequence>VRVQDEQPFEAHRLRIQQSVGSQHQDARELRHLGLCGPRGLEEGLHQPVRHVEPGGDCIRASLGLHALLRLRGCTNQEHCFR</sequence>
<accession>A0AA36HZR9</accession>
<organism evidence="1 2">
    <name type="scientific">Effrenium voratum</name>
    <dbReference type="NCBI Taxonomy" id="2562239"/>
    <lineage>
        <taxon>Eukaryota</taxon>
        <taxon>Sar</taxon>
        <taxon>Alveolata</taxon>
        <taxon>Dinophyceae</taxon>
        <taxon>Suessiales</taxon>
        <taxon>Symbiodiniaceae</taxon>
        <taxon>Effrenium</taxon>
    </lineage>
</organism>
<evidence type="ECO:0000313" key="1">
    <source>
        <dbReference type="EMBL" id="CAJ1377118.1"/>
    </source>
</evidence>
<protein>
    <submittedName>
        <fullName evidence="1">Uncharacterized protein</fullName>
    </submittedName>
</protein>
<feature type="non-terminal residue" evidence="1">
    <location>
        <position position="1"/>
    </location>
</feature>
<gene>
    <name evidence="1" type="ORF">EVOR1521_LOCUS6007</name>
</gene>